<evidence type="ECO:0000313" key="3">
    <source>
        <dbReference type="Proteomes" id="UP000033514"/>
    </source>
</evidence>
<accession>A0A0F5LE73</accession>
<dbReference type="Proteomes" id="UP000033514">
    <property type="component" value="Unassembled WGS sequence"/>
</dbReference>
<dbReference type="InterPro" id="IPR023214">
    <property type="entry name" value="HAD_sf"/>
</dbReference>
<dbReference type="GO" id="GO:0000166">
    <property type="term" value="F:nucleotide binding"/>
    <property type="evidence" value="ECO:0007669"/>
    <property type="project" value="InterPro"/>
</dbReference>
<reference evidence="2 3" key="1">
    <citation type="submission" date="2015-03" db="EMBL/GenBank/DDBJ databases">
        <authorList>
            <person name="Hassan Y.I."/>
            <person name="Lepp D."/>
            <person name="Zhou T."/>
        </authorList>
    </citation>
    <scope>NUCLEOTIDE SEQUENCE [LARGE SCALE GENOMIC DNA]</scope>
    <source>
        <strain evidence="2 3">GH2-10</strain>
    </source>
</reference>
<dbReference type="InterPro" id="IPR023299">
    <property type="entry name" value="ATPase_P-typ_cyto_dom_N"/>
</dbReference>
<evidence type="ECO:0000256" key="1">
    <source>
        <dbReference type="SAM" id="MobiDB-lite"/>
    </source>
</evidence>
<proteinExistence type="predicted"/>
<keyword evidence="3" id="KW-1185">Reference proteome</keyword>
<dbReference type="Gene3D" id="3.40.1110.10">
    <property type="entry name" value="Calcium-transporting ATPase, cytoplasmic domain N"/>
    <property type="match status" value="1"/>
</dbReference>
<dbReference type="SUPFAM" id="SSF81660">
    <property type="entry name" value="Metal cation-transporting ATPase, ATP-binding domain N"/>
    <property type="match status" value="1"/>
</dbReference>
<name>A0A0F5LE73_9HYPH</name>
<feature type="non-terminal residue" evidence="2">
    <location>
        <position position="149"/>
    </location>
</feature>
<dbReference type="Gene3D" id="3.40.50.1000">
    <property type="entry name" value="HAD superfamily/HAD-like"/>
    <property type="match status" value="1"/>
</dbReference>
<feature type="non-terminal residue" evidence="2">
    <location>
        <position position="1"/>
    </location>
</feature>
<dbReference type="AlphaFoldDB" id="A0A0F5LE73"/>
<evidence type="ECO:0000313" key="2">
    <source>
        <dbReference type="EMBL" id="KKB80565.1"/>
    </source>
</evidence>
<comment type="caution">
    <text evidence="2">The sequence shown here is derived from an EMBL/GenBank/DDBJ whole genome shotgun (WGS) entry which is preliminary data.</text>
</comment>
<sequence length="149" mass="14722">AGSGRSPARAALAEGTAAGGGPVAATNAAALGGRGVIGTLDGVELFLGSPRAAAERASLSDEFEARIGQLNDECKTVSVLVAGRELAGLIAMRDEPRDDPRAGLAAPKALGPVVVTLTGAHARNARPIGAAIGLAVGAELPPESKHAQF</sequence>
<dbReference type="STRING" id="361041.VW35_03975"/>
<dbReference type="EMBL" id="LAJG01000008">
    <property type="protein sequence ID" value="KKB80565.1"/>
    <property type="molecule type" value="Genomic_DNA"/>
</dbReference>
<gene>
    <name evidence="2" type="ORF">VW35_03975</name>
</gene>
<protein>
    <submittedName>
        <fullName evidence="2">Uncharacterized protein</fullName>
    </submittedName>
</protein>
<feature type="region of interest" description="Disordered" evidence="1">
    <location>
        <begin position="1"/>
        <end position="20"/>
    </location>
</feature>
<organism evidence="2 3">
    <name type="scientific">Devosia soli</name>
    <dbReference type="NCBI Taxonomy" id="361041"/>
    <lineage>
        <taxon>Bacteria</taxon>
        <taxon>Pseudomonadati</taxon>
        <taxon>Pseudomonadota</taxon>
        <taxon>Alphaproteobacteria</taxon>
        <taxon>Hyphomicrobiales</taxon>
        <taxon>Devosiaceae</taxon>
        <taxon>Devosia</taxon>
    </lineage>
</organism>